<keyword evidence="9" id="KW-0325">Glycoprotein</keyword>
<evidence type="ECO:0000256" key="7">
    <source>
        <dbReference type="ARBA" id="ARBA00022989"/>
    </source>
</evidence>
<evidence type="ECO:0000256" key="9">
    <source>
        <dbReference type="ARBA" id="ARBA00023180"/>
    </source>
</evidence>
<evidence type="ECO:0000256" key="8">
    <source>
        <dbReference type="ARBA" id="ARBA00023136"/>
    </source>
</evidence>
<dbReference type="AlphaFoldDB" id="A0AAF0YAV8"/>
<evidence type="ECO:0000256" key="2">
    <source>
        <dbReference type="ARBA" id="ARBA00004687"/>
    </source>
</evidence>
<dbReference type="SMART" id="SM00780">
    <property type="entry name" value="PIG-X"/>
    <property type="match status" value="1"/>
</dbReference>
<evidence type="ECO:0000313" key="11">
    <source>
        <dbReference type="EMBL" id="WOO81016.1"/>
    </source>
</evidence>
<comment type="pathway">
    <text evidence="2 10">Glycolipid biosynthesis; glycosylphosphatidylinositol-anchor biosynthesis.</text>
</comment>
<dbReference type="RefSeq" id="XP_062627048.1">
    <property type="nucleotide sequence ID" value="XM_062771064.1"/>
</dbReference>
<dbReference type="EMBL" id="CP086716">
    <property type="protein sequence ID" value="WOO81016.1"/>
    <property type="molecule type" value="Genomic_DNA"/>
</dbReference>
<keyword evidence="12" id="KW-1185">Reference proteome</keyword>
<protein>
    <recommendedName>
        <fullName evidence="10">Protein PBN1</fullName>
    </recommendedName>
</protein>
<dbReference type="GO" id="GO:0005789">
    <property type="term" value="C:endoplasmic reticulum membrane"/>
    <property type="evidence" value="ECO:0007669"/>
    <property type="project" value="UniProtKB-SubCell"/>
</dbReference>
<name>A0AAF0YAV8_9TREE</name>
<keyword evidence="6 10" id="KW-0256">Endoplasmic reticulum</keyword>
<evidence type="ECO:0000256" key="1">
    <source>
        <dbReference type="ARBA" id="ARBA00004389"/>
    </source>
</evidence>
<keyword evidence="4 10" id="KW-0337">GPI-anchor biosynthesis</keyword>
<evidence type="ECO:0000256" key="4">
    <source>
        <dbReference type="ARBA" id="ARBA00022502"/>
    </source>
</evidence>
<accession>A0AAF0YAV8</accession>
<dbReference type="Proteomes" id="UP000827549">
    <property type="component" value="Chromosome 3"/>
</dbReference>
<comment type="similarity">
    <text evidence="3 10">Belongs to the PIGX family.</text>
</comment>
<dbReference type="InterPro" id="IPR013233">
    <property type="entry name" value="PIG-X/PBN1"/>
</dbReference>
<evidence type="ECO:0000313" key="12">
    <source>
        <dbReference type="Proteomes" id="UP000827549"/>
    </source>
</evidence>
<evidence type="ECO:0000256" key="6">
    <source>
        <dbReference type="ARBA" id="ARBA00022824"/>
    </source>
</evidence>
<organism evidence="11 12">
    <name type="scientific">Vanrija pseudolonga</name>
    <dbReference type="NCBI Taxonomy" id="143232"/>
    <lineage>
        <taxon>Eukaryota</taxon>
        <taxon>Fungi</taxon>
        <taxon>Dikarya</taxon>
        <taxon>Basidiomycota</taxon>
        <taxon>Agaricomycotina</taxon>
        <taxon>Tremellomycetes</taxon>
        <taxon>Trichosporonales</taxon>
        <taxon>Trichosporonaceae</taxon>
        <taxon>Vanrija</taxon>
    </lineage>
</organism>
<gene>
    <name evidence="11" type="ORF">LOC62_03G004544</name>
</gene>
<keyword evidence="7 10" id="KW-1133">Transmembrane helix</keyword>
<dbReference type="GeneID" id="87807782"/>
<feature type="transmembrane region" description="Helical" evidence="10">
    <location>
        <begin position="182"/>
        <end position="204"/>
    </location>
</feature>
<keyword evidence="5 10" id="KW-0812">Transmembrane</keyword>
<keyword evidence="8 10" id="KW-0472">Membrane</keyword>
<dbReference type="GO" id="GO:0006506">
    <property type="term" value="P:GPI anchor biosynthetic process"/>
    <property type="evidence" value="ECO:0007669"/>
    <property type="project" value="UniProtKB-KW"/>
</dbReference>
<evidence type="ECO:0000256" key="5">
    <source>
        <dbReference type="ARBA" id="ARBA00022692"/>
    </source>
</evidence>
<comment type="function">
    <text evidence="10">Required for proper folding and/or the stability of a subset of proteins in the endoplasmic reticulum. Component of glycosylphosphatidylinositol-mannosyltransferase 1 which transfers the first of the 4 mannoses in the GPI-anchor precursors during GPI-anchor biosynthesis. Probably acts by stabilizing the mannosyltransferase GPI14.</text>
</comment>
<evidence type="ECO:0000256" key="10">
    <source>
        <dbReference type="RuleBase" id="RU366056"/>
    </source>
</evidence>
<reference evidence="11" key="1">
    <citation type="submission" date="2023-10" db="EMBL/GenBank/DDBJ databases">
        <authorList>
            <person name="Noh H."/>
        </authorList>
    </citation>
    <scope>NUCLEOTIDE SEQUENCE</scope>
    <source>
        <strain evidence="11">DUCC4014</strain>
    </source>
</reference>
<evidence type="ECO:0000256" key="3">
    <source>
        <dbReference type="ARBA" id="ARBA00010345"/>
    </source>
</evidence>
<sequence>MPTDSLTITPSLSTSLHPKLHLTGASPQQAPCILHLTVTLSDALFPDPAELADLFGAPSSTPLTASSPSSPSLEAGLDRTRWHAEPSVIDIERPLAPGSVSLSLAIPVRSGDALELEIPLHARYLPPDEAGVVNVTAVEQISGDWTCFARRGDVTHFPVIPPAPVIYALPTARASYRLPVEIATAAIVWAGFAYIAYKIAAVVARSTRARTASRPKVE</sequence>
<proteinExistence type="inferred from homology"/>
<comment type="subcellular location">
    <subcellularLocation>
        <location evidence="1 10">Endoplasmic reticulum membrane</location>
        <topology evidence="1 10">Single-pass membrane protein</topology>
    </subcellularLocation>
</comment>
<dbReference type="Pfam" id="PF08320">
    <property type="entry name" value="PIG-X"/>
    <property type="match status" value="1"/>
</dbReference>